<proteinExistence type="predicted"/>
<dbReference type="InterPro" id="IPR040442">
    <property type="entry name" value="Pyrv_kinase-like_dom_sf"/>
</dbReference>
<dbReference type="EMBL" id="JARACI010000936">
    <property type="protein sequence ID" value="MDD9206623.1"/>
    <property type="molecule type" value="Genomic_DNA"/>
</dbReference>
<keyword evidence="2" id="KW-1185">Reference proteome</keyword>
<dbReference type="Gene3D" id="3.20.20.60">
    <property type="entry name" value="Phosphoenolpyruvate-binding domains"/>
    <property type="match status" value="1"/>
</dbReference>
<evidence type="ECO:0000313" key="2">
    <source>
        <dbReference type="Proteomes" id="UP001165561"/>
    </source>
</evidence>
<evidence type="ECO:0000313" key="1">
    <source>
        <dbReference type="EMBL" id="MDD9206623.1"/>
    </source>
</evidence>
<sequence>MDRARRVVEQVAAGEDAGVGVFVLEDGSFIDRAMVEQARAVLAIAEDPTR</sequence>
<accession>A0ABT5TY85</accession>
<comment type="caution">
    <text evidence="1">The sequence shown here is derived from an EMBL/GenBank/DDBJ whole genome shotgun (WGS) entry which is preliminary data.</text>
</comment>
<name>A0ABT5TY85_9MICO</name>
<dbReference type="Proteomes" id="UP001165561">
    <property type="component" value="Unassembled WGS sequence"/>
</dbReference>
<organism evidence="1 2">
    <name type="scientific">Georgenia halotolerans</name>
    <dbReference type="NCBI Taxonomy" id="3028317"/>
    <lineage>
        <taxon>Bacteria</taxon>
        <taxon>Bacillati</taxon>
        <taxon>Actinomycetota</taxon>
        <taxon>Actinomycetes</taxon>
        <taxon>Micrococcales</taxon>
        <taxon>Bogoriellaceae</taxon>
        <taxon>Georgenia</taxon>
    </lineage>
</organism>
<reference evidence="1" key="1">
    <citation type="submission" date="2023-02" db="EMBL/GenBank/DDBJ databases">
        <title>Georgenia sp.10Sc9-8, isolated from a soil sample collected from the Taklamakan desert.</title>
        <authorList>
            <person name="Liu S."/>
        </authorList>
    </citation>
    <scope>NUCLEOTIDE SEQUENCE</scope>
    <source>
        <strain evidence="1">10Sc9-8</strain>
    </source>
</reference>
<protein>
    <submittedName>
        <fullName evidence="1">Uncharacterized protein</fullName>
    </submittedName>
</protein>
<gene>
    <name evidence="1" type="ORF">PU560_09125</name>
</gene>